<sequence length="45" mass="4900">MTVDDLTADIAAVFHWTPADTASMSLGDLLAWRHKALIRSGTVDE</sequence>
<gene>
    <name evidence="1" type="ORF">JZM24_00780</name>
</gene>
<protein>
    <submittedName>
        <fullName evidence="1">GpE family phage tail protein</fullName>
    </submittedName>
</protein>
<dbReference type="InterPro" id="IPR009493">
    <property type="entry name" value="P2_GpE"/>
</dbReference>
<dbReference type="Proteomes" id="UP000811282">
    <property type="component" value="Unassembled WGS sequence"/>
</dbReference>
<dbReference type="Pfam" id="PF06528">
    <property type="entry name" value="Phage_P2_GpE"/>
    <property type="match status" value="1"/>
</dbReference>
<evidence type="ECO:0000313" key="1">
    <source>
        <dbReference type="EMBL" id="MBT9431073.1"/>
    </source>
</evidence>
<accession>A0ABS5Y806</accession>
<evidence type="ECO:0000313" key="2">
    <source>
        <dbReference type="Proteomes" id="UP000811282"/>
    </source>
</evidence>
<proteinExistence type="predicted"/>
<keyword evidence="2" id="KW-1185">Reference proteome</keyword>
<name>A0ABS5Y806_9GAMM</name>
<dbReference type="EMBL" id="JAFJYC010000001">
    <property type="protein sequence ID" value="MBT9431073.1"/>
    <property type="molecule type" value="Genomic_DNA"/>
</dbReference>
<organism evidence="1 2">
    <name type="scientific">Candidatus Sodalis endolongispinus</name>
    <dbReference type="NCBI Taxonomy" id="2812662"/>
    <lineage>
        <taxon>Bacteria</taxon>
        <taxon>Pseudomonadati</taxon>
        <taxon>Pseudomonadota</taxon>
        <taxon>Gammaproteobacteria</taxon>
        <taxon>Enterobacterales</taxon>
        <taxon>Bruguierivoracaceae</taxon>
        <taxon>Sodalis</taxon>
    </lineage>
</organism>
<reference evidence="1 2" key="1">
    <citation type="journal article" date="2021" name="Genome Biol. Evol.">
        <title>The evolution of interdependence in a four-way mealybug symbiosis.</title>
        <authorList>
            <person name="Garber A.I."/>
            <person name="Kupper M."/>
            <person name="Laetsch D.R."/>
            <person name="Weldon S.R."/>
            <person name="Ladinsky M.S."/>
            <person name="Bjorkman P.J."/>
            <person name="McCutcheon J.P."/>
        </authorList>
    </citation>
    <scope>NUCLEOTIDE SEQUENCE [LARGE SCALE GENOMIC DNA]</scope>
    <source>
        <strain evidence="1">SOD</strain>
    </source>
</reference>
<comment type="caution">
    <text evidence="1">The sequence shown here is derived from an EMBL/GenBank/DDBJ whole genome shotgun (WGS) entry which is preliminary data.</text>
</comment>